<gene>
    <name evidence="2" type="ORF">PODLI_1B034229</name>
</gene>
<feature type="transmembrane region" description="Helical" evidence="1">
    <location>
        <begin position="90"/>
        <end position="110"/>
    </location>
</feature>
<keyword evidence="1" id="KW-0472">Membrane</keyword>
<dbReference type="EMBL" id="OX395130">
    <property type="protein sequence ID" value="CAI5774460.1"/>
    <property type="molecule type" value="Genomic_DNA"/>
</dbReference>
<keyword evidence="1" id="KW-1133">Transmembrane helix</keyword>
<organism evidence="2 3">
    <name type="scientific">Podarcis lilfordi</name>
    <name type="common">Lilford's wall lizard</name>
    <dbReference type="NCBI Taxonomy" id="74358"/>
    <lineage>
        <taxon>Eukaryota</taxon>
        <taxon>Metazoa</taxon>
        <taxon>Chordata</taxon>
        <taxon>Craniata</taxon>
        <taxon>Vertebrata</taxon>
        <taxon>Euteleostomi</taxon>
        <taxon>Lepidosauria</taxon>
        <taxon>Squamata</taxon>
        <taxon>Bifurcata</taxon>
        <taxon>Unidentata</taxon>
        <taxon>Episquamata</taxon>
        <taxon>Laterata</taxon>
        <taxon>Lacertibaenia</taxon>
        <taxon>Lacertidae</taxon>
        <taxon>Podarcis</taxon>
    </lineage>
</organism>
<keyword evidence="1" id="KW-0812">Transmembrane</keyword>
<proteinExistence type="predicted"/>
<dbReference type="Proteomes" id="UP001178461">
    <property type="component" value="Chromosome 5"/>
</dbReference>
<evidence type="ECO:0000313" key="2">
    <source>
        <dbReference type="EMBL" id="CAI5774460.1"/>
    </source>
</evidence>
<evidence type="ECO:0000256" key="1">
    <source>
        <dbReference type="SAM" id="Phobius"/>
    </source>
</evidence>
<sequence length="144" mass="16138">MFIHSDSKPFTCSPEWNNDSFQVPQVEFSPGLKNTSEAPAHSNYSNFPQKPLQEEQVDSYFTSRQTLTRVMAGNCILLSKLPLLFSPFPFVFQIHFSFVNPLCITLCLVLGRHINRKRKDVIAICGTCLTGSPLFAKIQGAALL</sequence>
<accession>A0AA35P699</accession>
<reference evidence="2" key="1">
    <citation type="submission" date="2022-12" db="EMBL/GenBank/DDBJ databases">
        <authorList>
            <person name="Alioto T."/>
            <person name="Alioto T."/>
            <person name="Gomez Garrido J."/>
        </authorList>
    </citation>
    <scope>NUCLEOTIDE SEQUENCE</scope>
</reference>
<name>A0AA35P699_9SAUR</name>
<keyword evidence="3" id="KW-1185">Reference proteome</keyword>
<protein>
    <submittedName>
        <fullName evidence="2">Uncharacterized protein</fullName>
    </submittedName>
</protein>
<dbReference type="AlphaFoldDB" id="A0AA35P699"/>
<evidence type="ECO:0000313" key="3">
    <source>
        <dbReference type="Proteomes" id="UP001178461"/>
    </source>
</evidence>